<evidence type="ECO:0000313" key="4">
    <source>
        <dbReference type="Proteomes" id="UP000054051"/>
    </source>
</evidence>
<keyword evidence="4" id="KW-1185">Reference proteome</keyword>
<dbReference type="AlphaFoldDB" id="G2J770"/>
<sequence length="241" mass="25543">MRAAIHGALINVWTALPGIVQSFDAHALTVTVRPAIQGVVRRLDRETATVRTEAVELPLLGDVPVFFPRGGGCTLTFPVQKGDECVVVFASRCIDGWWQSGGVQRPMEPRRHDLSDGFAFIGPFSQQTKIKGIHTQAVQLRSDDGATYIELNPATQKIKMAAPGGLEVDAPTADFLGQVCVHALLTYLSGLSGRGGERATAVINGNLEIQNGQVSVNGKRIDDTHTHSGVEPGGGTSGPVA</sequence>
<dbReference type="EMBL" id="CAFB01000008">
    <property type="protein sequence ID" value="CCD28610.1"/>
    <property type="molecule type" value="Genomic_DNA"/>
</dbReference>
<evidence type="ECO:0000256" key="1">
    <source>
        <dbReference type="SAM" id="MobiDB-lite"/>
    </source>
</evidence>
<dbReference type="InterPro" id="IPR041599">
    <property type="entry name" value="Gp138_N"/>
</dbReference>
<accession>G2J770</accession>
<dbReference type="eggNOG" id="COG4540">
    <property type="taxonomic scope" value="Bacteria"/>
</dbReference>
<protein>
    <submittedName>
        <fullName evidence="3">Putative bacteriophage protein</fullName>
    </submittedName>
</protein>
<organism evidence="3 4">
    <name type="scientific">Candidatus Glomeribacter gigasporarum BEG34</name>
    <dbReference type="NCBI Taxonomy" id="1070319"/>
    <lineage>
        <taxon>Bacteria</taxon>
        <taxon>Pseudomonadati</taxon>
        <taxon>Pseudomonadota</taxon>
        <taxon>Betaproteobacteria</taxon>
        <taxon>Burkholderiales</taxon>
        <taxon>Burkholderiaceae</taxon>
        <taxon>Candidatus Glomeribacter</taxon>
    </lineage>
</organism>
<proteinExistence type="predicted"/>
<dbReference type="OrthoDB" id="1903830at2"/>
<feature type="compositionally biased region" description="Basic and acidic residues" evidence="1">
    <location>
        <begin position="219"/>
        <end position="228"/>
    </location>
</feature>
<dbReference type="Gene3D" id="2.40.50.230">
    <property type="entry name" value="Gp5 N-terminal domain"/>
    <property type="match status" value="1"/>
</dbReference>
<feature type="compositionally biased region" description="Gly residues" evidence="1">
    <location>
        <begin position="231"/>
        <end position="241"/>
    </location>
</feature>
<evidence type="ECO:0000313" key="3">
    <source>
        <dbReference type="EMBL" id="CCD28610.1"/>
    </source>
</evidence>
<feature type="region of interest" description="Disordered" evidence="1">
    <location>
        <begin position="219"/>
        <end position="241"/>
    </location>
</feature>
<dbReference type="Proteomes" id="UP000054051">
    <property type="component" value="Unassembled WGS sequence"/>
</dbReference>
<feature type="domain" description="Phage protein Gp138 N-terminal" evidence="2">
    <location>
        <begin position="16"/>
        <end position="122"/>
    </location>
</feature>
<comment type="caution">
    <text evidence="3">The sequence shown here is derived from an EMBL/GenBank/DDBJ whole genome shotgun (WGS) entry which is preliminary data.</text>
</comment>
<dbReference type="STRING" id="1070319.CAGGBEG34_1070003"/>
<gene>
    <name evidence="3" type="ORF">CAGGBEG34_1070003</name>
</gene>
<dbReference type="InterPro" id="IPR037026">
    <property type="entry name" value="Vgr_OB-fold_dom_sf"/>
</dbReference>
<evidence type="ECO:0000259" key="2">
    <source>
        <dbReference type="Pfam" id="PF18352"/>
    </source>
</evidence>
<name>G2J770_9BURK</name>
<dbReference type="Pfam" id="PF18352">
    <property type="entry name" value="Gp138_N"/>
    <property type="match status" value="1"/>
</dbReference>
<reference evidence="3 4" key="1">
    <citation type="submission" date="2011-08" db="EMBL/GenBank/DDBJ databases">
        <title>The genome of the obligate endobacterium of an arbuscular mycorrhizal fungus reveals an interphylum network of nutritional interactions.</title>
        <authorList>
            <person name="Ghignone S."/>
            <person name="Salvioli A."/>
            <person name="Anca I."/>
            <person name="Lumini E."/>
            <person name="Ortu G."/>
            <person name="Petiti L."/>
            <person name="Cruveiller S."/>
            <person name="Bianciotto V."/>
            <person name="Piffanelli P."/>
            <person name="Lanfranco L."/>
            <person name="Bonfante P."/>
        </authorList>
    </citation>
    <scope>NUCLEOTIDE SEQUENCE [LARGE SCALE GENOMIC DNA]</scope>
    <source>
        <strain evidence="3 4">BEG34</strain>
    </source>
</reference>